<dbReference type="EMBL" id="NHYE01001005">
    <property type="protein sequence ID" value="PPR00485.1"/>
    <property type="molecule type" value="Genomic_DNA"/>
</dbReference>
<keyword evidence="2" id="KW-1185">Reference proteome</keyword>
<evidence type="ECO:0008006" key="3">
    <source>
        <dbReference type="Google" id="ProtNLM"/>
    </source>
</evidence>
<reference evidence="1 2" key="1">
    <citation type="journal article" date="2018" name="Evol. Lett.">
        <title>Horizontal gene cluster transfer increased hallucinogenic mushroom diversity.</title>
        <authorList>
            <person name="Reynolds H.T."/>
            <person name="Vijayakumar V."/>
            <person name="Gluck-Thaler E."/>
            <person name="Korotkin H.B."/>
            <person name="Matheny P.B."/>
            <person name="Slot J.C."/>
        </authorList>
    </citation>
    <scope>NUCLEOTIDE SEQUENCE [LARGE SCALE GENOMIC DNA]</scope>
    <source>
        <strain evidence="1 2">SRW20</strain>
    </source>
</reference>
<gene>
    <name evidence="1" type="ORF">CVT26_009874</name>
</gene>
<dbReference type="Proteomes" id="UP000284706">
    <property type="component" value="Unassembled WGS sequence"/>
</dbReference>
<proteinExistence type="predicted"/>
<organism evidence="1 2">
    <name type="scientific">Gymnopilus dilepis</name>
    <dbReference type="NCBI Taxonomy" id="231916"/>
    <lineage>
        <taxon>Eukaryota</taxon>
        <taxon>Fungi</taxon>
        <taxon>Dikarya</taxon>
        <taxon>Basidiomycota</taxon>
        <taxon>Agaricomycotina</taxon>
        <taxon>Agaricomycetes</taxon>
        <taxon>Agaricomycetidae</taxon>
        <taxon>Agaricales</taxon>
        <taxon>Agaricineae</taxon>
        <taxon>Hymenogastraceae</taxon>
        <taxon>Gymnopilus</taxon>
    </lineage>
</organism>
<name>A0A409YBW0_9AGAR</name>
<dbReference type="InParanoid" id="A0A409YBW0"/>
<sequence length="478" mass="54427">MPVHRHSITSFSTVRRKSLASSKASRSIQFSPFNALPVELQDEIFSYSLPPLPHFDINEGPLLLSRVCHSWRWLVYNNPKLWATFEIELPADESTPLAKGSTAIYSMQKWLKLSRQYPLSVSLIHIPSGRLPDYRSAELLAALIHEAHRWRHVRFVMPSSNMTALYYLSSDRFPLLESCTLQSTGFRSATQSFDVSLPHVPWHQLTSLDLQSEVRHLPSLDKCLDILSQAERLVRCTINSDCTFDPFSIPAHSITMRCLGTLHLILQGDQDMTNAGVVDRPEAAFIHFLNSLSLPRLHTLRLDWLVRQNETRNWTAEHPRFLSFLRGVAGGVRSVRLAYLPLTERQLLESLHELRNVTDLELKFSMNDVEQDPISDRFLAALTWPSKINQPSASAPLLSALRYFNLQCNGKRLTEAALLAFLESRRKIGPGCQDAAGRRYLKAFRLFSMQQAYGDVEKHVQSWNGDDMAVVLDSLVIR</sequence>
<comment type="caution">
    <text evidence="1">The sequence shown here is derived from an EMBL/GenBank/DDBJ whole genome shotgun (WGS) entry which is preliminary data.</text>
</comment>
<protein>
    <recommendedName>
        <fullName evidence="3">F-box domain-containing protein</fullName>
    </recommendedName>
</protein>
<dbReference type="SUPFAM" id="SSF81383">
    <property type="entry name" value="F-box domain"/>
    <property type="match status" value="1"/>
</dbReference>
<dbReference type="OrthoDB" id="3251489at2759"/>
<dbReference type="STRING" id="231916.A0A409YBW0"/>
<evidence type="ECO:0000313" key="2">
    <source>
        <dbReference type="Proteomes" id="UP000284706"/>
    </source>
</evidence>
<dbReference type="AlphaFoldDB" id="A0A409YBW0"/>
<evidence type="ECO:0000313" key="1">
    <source>
        <dbReference type="EMBL" id="PPR00485.1"/>
    </source>
</evidence>
<accession>A0A409YBW0</accession>
<dbReference type="InterPro" id="IPR036047">
    <property type="entry name" value="F-box-like_dom_sf"/>
</dbReference>